<dbReference type="InterPro" id="IPR001387">
    <property type="entry name" value="Cro/C1-type_HTH"/>
</dbReference>
<proteinExistence type="predicted"/>
<evidence type="ECO:0000259" key="1">
    <source>
        <dbReference type="Pfam" id="PF01381"/>
    </source>
</evidence>
<comment type="caution">
    <text evidence="2">The sequence shown here is derived from an EMBL/GenBank/DDBJ whole genome shotgun (WGS) entry which is preliminary data.</text>
</comment>
<gene>
    <name evidence="2" type="ORF">DF223_10720</name>
</gene>
<dbReference type="EMBL" id="QEFB01000012">
    <property type="protein sequence ID" value="PWC06567.1"/>
    <property type="molecule type" value="Genomic_DNA"/>
</dbReference>
<evidence type="ECO:0000313" key="3">
    <source>
        <dbReference type="Proteomes" id="UP000244962"/>
    </source>
</evidence>
<sequence length="95" mass="10327">MSPRPARRAPRELCVSWPNEVSADPVAEVARRFALSLQAALGNRSQREIARITGVDRATIGTVLAGSTWPDLATIAKLEIGLGRRLWPEINGVPQ</sequence>
<feature type="domain" description="HTH cro/C1-type" evidence="1">
    <location>
        <begin position="43"/>
        <end position="84"/>
    </location>
</feature>
<dbReference type="InterPro" id="IPR010982">
    <property type="entry name" value="Lambda_DNA-bd_dom_sf"/>
</dbReference>
<dbReference type="CDD" id="cd00093">
    <property type="entry name" value="HTH_XRE"/>
    <property type="match status" value="1"/>
</dbReference>
<dbReference type="RefSeq" id="WP_108963167.1">
    <property type="nucleotide sequence ID" value="NZ_QEFB01000012.1"/>
</dbReference>
<dbReference type="SUPFAM" id="SSF47413">
    <property type="entry name" value="lambda repressor-like DNA-binding domains"/>
    <property type="match status" value="1"/>
</dbReference>
<dbReference type="GO" id="GO:0003677">
    <property type="term" value="F:DNA binding"/>
    <property type="evidence" value="ECO:0007669"/>
    <property type="project" value="InterPro"/>
</dbReference>
<dbReference type="Gene3D" id="1.10.260.40">
    <property type="entry name" value="lambda repressor-like DNA-binding domains"/>
    <property type="match status" value="1"/>
</dbReference>
<organism evidence="2 3">
    <name type="scientific">Mycetocola zhujimingii</name>
    <dbReference type="NCBI Taxonomy" id="2079792"/>
    <lineage>
        <taxon>Bacteria</taxon>
        <taxon>Bacillati</taxon>
        <taxon>Actinomycetota</taxon>
        <taxon>Actinomycetes</taxon>
        <taxon>Micrococcales</taxon>
        <taxon>Microbacteriaceae</taxon>
        <taxon>Mycetocola</taxon>
    </lineage>
</organism>
<accession>A0A2U1TCE4</accession>
<evidence type="ECO:0000313" key="2">
    <source>
        <dbReference type="EMBL" id="PWC06567.1"/>
    </source>
</evidence>
<name>A0A2U1TCE4_9MICO</name>
<keyword evidence="3" id="KW-1185">Reference proteome</keyword>
<dbReference type="Proteomes" id="UP000244962">
    <property type="component" value="Unassembled WGS sequence"/>
</dbReference>
<dbReference type="AlphaFoldDB" id="A0A2U1TCE4"/>
<reference evidence="3" key="1">
    <citation type="submission" date="2018-04" db="EMBL/GenBank/DDBJ databases">
        <authorList>
            <person name="Liu S."/>
            <person name="Wang Z."/>
            <person name="Li J."/>
        </authorList>
    </citation>
    <scope>NUCLEOTIDE SEQUENCE [LARGE SCALE GENOMIC DNA]</scope>
    <source>
        <strain evidence="3">622</strain>
    </source>
</reference>
<dbReference type="Pfam" id="PF01381">
    <property type="entry name" value="HTH_3"/>
    <property type="match status" value="1"/>
</dbReference>
<protein>
    <recommendedName>
        <fullName evidence="1">HTH cro/C1-type domain-containing protein</fullName>
    </recommendedName>
</protein>